<dbReference type="OrthoDB" id="2130169at2759"/>
<organism evidence="1 2">
    <name type="scientific">Talaromyces rugulosus</name>
    <name type="common">Penicillium rugulosum</name>
    <dbReference type="NCBI Taxonomy" id="121627"/>
    <lineage>
        <taxon>Eukaryota</taxon>
        <taxon>Fungi</taxon>
        <taxon>Dikarya</taxon>
        <taxon>Ascomycota</taxon>
        <taxon>Pezizomycotina</taxon>
        <taxon>Eurotiomycetes</taxon>
        <taxon>Eurotiomycetidae</taxon>
        <taxon>Eurotiales</taxon>
        <taxon>Trichocomaceae</taxon>
        <taxon>Talaromyces</taxon>
        <taxon>Talaromyces sect. Islandici</taxon>
    </lineage>
</organism>
<dbReference type="RefSeq" id="XP_035345482.1">
    <property type="nucleotide sequence ID" value="XM_035489589.1"/>
</dbReference>
<dbReference type="EMBL" id="CP055900">
    <property type="protein sequence ID" value="QKX59304.1"/>
    <property type="molecule type" value="Genomic_DNA"/>
</dbReference>
<sequence>MSKGSVFLIGPGFIGGEILSNLLKDGYNNITVLVRRESVAASFHQLGITTALGTLEDSAVIQKQTTLHDIIIHSATADHLPSVQAVLTGISGRAASGLSTIYIHTSGASLLSDTATGEHGSDVVYDDENPAMIDALPETADHRLIDLAIVSARTKLGDKAKLAIMIPPLIYGVSNRDRRLSIQLPAIVRYSLKHGYAGQIGKGLSVWNQIHVADLARGYMTLLHWMEQTSANNVNTNPYWFCENGEELSWGECSAEIGRALYQASRIKDPEPKTIPPENYGDLFGGGSGSVIGSNSRSRANRLRGLGWKPREKKTLQSLVEDEIPILLKETGEWQGYMHEIASRGSK</sequence>
<dbReference type="Gene3D" id="3.40.50.720">
    <property type="entry name" value="NAD(P)-binding Rossmann-like Domain"/>
    <property type="match status" value="1"/>
</dbReference>
<protein>
    <recommendedName>
        <fullName evidence="3">NAD-dependent epimerase/dehydratase domain-containing protein</fullName>
    </recommendedName>
</protein>
<dbReference type="GO" id="GO:0005737">
    <property type="term" value="C:cytoplasm"/>
    <property type="evidence" value="ECO:0007669"/>
    <property type="project" value="TreeGrafter"/>
</dbReference>
<dbReference type="SUPFAM" id="SSF51735">
    <property type="entry name" value="NAD(P)-binding Rossmann-fold domains"/>
    <property type="match status" value="1"/>
</dbReference>
<keyword evidence="2" id="KW-1185">Reference proteome</keyword>
<evidence type="ECO:0008006" key="3">
    <source>
        <dbReference type="Google" id="ProtNLM"/>
    </source>
</evidence>
<dbReference type="AlphaFoldDB" id="A0A7H8QYU2"/>
<dbReference type="Proteomes" id="UP000509510">
    <property type="component" value="Chromosome III"/>
</dbReference>
<dbReference type="PANTHER" id="PTHR48079:SF6">
    <property type="entry name" value="NAD(P)-BINDING DOMAIN-CONTAINING PROTEIN-RELATED"/>
    <property type="match status" value="1"/>
</dbReference>
<evidence type="ECO:0000313" key="2">
    <source>
        <dbReference type="Proteomes" id="UP000509510"/>
    </source>
</evidence>
<evidence type="ECO:0000313" key="1">
    <source>
        <dbReference type="EMBL" id="QKX59304.1"/>
    </source>
</evidence>
<dbReference type="GO" id="GO:0004029">
    <property type="term" value="F:aldehyde dehydrogenase (NAD+) activity"/>
    <property type="evidence" value="ECO:0007669"/>
    <property type="project" value="TreeGrafter"/>
</dbReference>
<reference evidence="2" key="1">
    <citation type="submission" date="2020-06" db="EMBL/GenBank/DDBJ databases">
        <title>A chromosome-scale genome assembly of Talaromyces rugulosus W13939.</title>
        <authorList>
            <person name="Wang B."/>
            <person name="Guo L."/>
            <person name="Ye K."/>
            <person name="Wang L."/>
        </authorList>
    </citation>
    <scope>NUCLEOTIDE SEQUENCE [LARGE SCALE GENOMIC DNA]</scope>
    <source>
        <strain evidence="2">W13939</strain>
    </source>
</reference>
<name>A0A7H8QYU2_TALRU</name>
<dbReference type="PANTHER" id="PTHR48079">
    <property type="entry name" value="PROTEIN YEEZ"/>
    <property type="match status" value="1"/>
</dbReference>
<accession>A0A7H8QYU2</accession>
<dbReference type="InterPro" id="IPR036291">
    <property type="entry name" value="NAD(P)-bd_dom_sf"/>
</dbReference>
<dbReference type="InterPro" id="IPR051783">
    <property type="entry name" value="NAD(P)-dependent_oxidoreduct"/>
</dbReference>
<dbReference type="GeneID" id="55993931"/>
<gene>
    <name evidence="1" type="ORF">TRUGW13939_06436</name>
</gene>
<dbReference type="KEGG" id="trg:TRUGW13939_06436"/>
<proteinExistence type="predicted"/>